<organism evidence="2 3">
    <name type="scientific">Terfezia boudieri ATCC MYA-4762</name>
    <dbReference type="NCBI Taxonomy" id="1051890"/>
    <lineage>
        <taxon>Eukaryota</taxon>
        <taxon>Fungi</taxon>
        <taxon>Dikarya</taxon>
        <taxon>Ascomycota</taxon>
        <taxon>Pezizomycotina</taxon>
        <taxon>Pezizomycetes</taxon>
        <taxon>Pezizales</taxon>
        <taxon>Pezizaceae</taxon>
        <taxon>Terfezia</taxon>
    </lineage>
</organism>
<evidence type="ECO:0000313" key="1">
    <source>
        <dbReference type="EMBL" id="RPB17941.1"/>
    </source>
</evidence>
<evidence type="ECO:0000313" key="3">
    <source>
        <dbReference type="Proteomes" id="UP000267821"/>
    </source>
</evidence>
<dbReference type="EMBL" id="ML121840">
    <property type="protein sequence ID" value="RPB17941.1"/>
    <property type="molecule type" value="Genomic_DNA"/>
</dbReference>
<name>A0A3N4LA24_9PEZI</name>
<accession>A0A3N4LA24</accession>
<sequence>MGKNQNGNLFFPIRRGWDTNKLAAIIDSKTYRTLGSYSVWGALGERADIGKHIDAILRSSILFDSNNSDLPTTLKVMKPAQLDTLIDSEKAALVALVPKNQQMNDTITVLPHITF</sequence>
<proteinExistence type="predicted"/>
<keyword evidence="3" id="KW-1185">Reference proteome</keyword>
<gene>
    <name evidence="2" type="ORF">L211DRAFT_852948</name>
    <name evidence="1" type="ORF">L211DRAFT_854641</name>
</gene>
<evidence type="ECO:0000313" key="2">
    <source>
        <dbReference type="EMBL" id="RPB19757.1"/>
    </source>
</evidence>
<dbReference type="AlphaFoldDB" id="A0A3N4LA24"/>
<dbReference type="Proteomes" id="UP000267821">
    <property type="component" value="Unassembled WGS sequence"/>
</dbReference>
<dbReference type="EMBL" id="ML121584">
    <property type="protein sequence ID" value="RPB19757.1"/>
    <property type="molecule type" value="Genomic_DNA"/>
</dbReference>
<protein>
    <submittedName>
        <fullName evidence="2">Uncharacterized protein</fullName>
    </submittedName>
</protein>
<dbReference type="OrthoDB" id="5497133at2759"/>
<reference evidence="2 3" key="1">
    <citation type="journal article" date="2018" name="Nat. Ecol. Evol.">
        <title>Pezizomycetes genomes reveal the molecular basis of ectomycorrhizal truffle lifestyle.</title>
        <authorList>
            <person name="Murat C."/>
            <person name="Payen T."/>
            <person name="Noel B."/>
            <person name="Kuo A."/>
            <person name="Morin E."/>
            <person name="Chen J."/>
            <person name="Kohler A."/>
            <person name="Krizsan K."/>
            <person name="Balestrini R."/>
            <person name="Da Silva C."/>
            <person name="Montanini B."/>
            <person name="Hainaut M."/>
            <person name="Levati E."/>
            <person name="Barry K.W."/>
            <person name="Belfiori B."/>
            <person name="Cichocki N."/>
            <person name="Clum A."/>
            <person name="Dockter R.B."/>
            <person name="Fauchery L."/>
            <person name="Guy J."/>
            <person name="Iotti M."/>
            <person name="Le Tacon F."/>
            <person name="Lindquist E.A."/>
            <person name="Lipzen A."/>
            <person name="Malagnac F."/>
            <person name="Mello A."/>
            <person name="Molinier V."/>
            <person name="Miyauchi S."/>
            <person name="Poulain J."/>
            <person name="Riccioni C."/>
            <person name="Rubini A."/>
            <person name="Sitrit Y."/>
            <person name="Splivallo R."/>
            <person name="Traeger S."/>
            <person name="Wang M."/>
            <person name="Zifcakova L."/>
            <person name="Wipf D."/>
            <person name="Zambonelli A."/>
            <person name="Paolocci F."/>
            <person name="Nowrousian M."/>
            <person name="Ottonello S."/>
            <person name="Baldrian P."/>
            <person name="Spatafora J.W."/>
            <person name="Henrissat B."/>
            <person name="Nagy L.G."/>
            <person name="Aury J.M."/>
            <person name="Wincker P."/>
            <person name="Grigoriev I.V."/>
            <person name="Bonfante P."/>
            <person name="Martin F.M."/>
        </authorList>
    </citation>
    <scope>NUCLEOTIDE SEQUENCE [LARGE SCALE GENOMIC DNA]</scope>
    <source>
        <strain evidence="2 3">ATCC MYA-4762</strain>
    </source>
</reference>